<dbReference type="AlphaFoldDB" id="A0A059AF03"/>
<evidence type="ECO:0000313" key="1">
    <source>
        <dbReference type="EMBL" id="KCW51935.1"/>
    </source>
</evidence>
<gene>
    <name evidence="1" type="ORF">EUGRSUZ_J01385</name>
</gene>
<dbReference type="InParanoid" id="A0A059AF03"/>
<name>A0A059AF03_EUCGR</name>
<accession>A0A059AF03</accession>
<organism evidence="1">
    <name type="scientific">Eucalyptus grandis</name>
    <name type="common">Flooded gum</name>
    <dbReference type="NCBI Taxonomy" id="71139"/>
    <lineage>
        <taxon>Eukaryota</taxon>
        <taxon>Viridiplantae</taxon>
        <taxon>Streptophyta</taxon>
        <taxon>Embryophyta</taxon>
        <taxon>Tracheophyta</taxon>
        <taxon>Spermatophyta</taxon>
        <taxon>Magnoliopsida</taxon>
        <taxon>eudicotyledons</taxon>
        <taxon>Gunneridae</taxon>
        <taxon>Pentapetalae</taxon>
        <taxon>rosids</taxon>
        <taxon>malvids</taxon>
        <taxon>Myrtales</taxon>
        <taxon>Myrtaceae</taxon>
        <taxon>Myrtoideae</taxon>
        <taxon>Eucalypteae</taxon>
        <taxon>Eucalyptus</taxon>
    </lineage>
</organism>
<dbReference type="Gramene" id="KCW51935">
    <property type="protein sequence ID" value="KCW51935"/>
    <property type="gene ID" value="EUGRSUZ_J01385"/>
</dbReference>
<proteinExistence type="predicted"/>
<reference evidence="1" key="1">
    <citation type="submission" date="2013-07" db="EMBL/GenBank/DDBJ databases">
        <title>The genome of Eucalyptus grandis.</title>
        <authorList>
            <person name="Schmutz J."/>
            <person name="Hayes R."/>
            <person name="Myburg A."/>
            <person name="Tuskan G."/>
            <person name="Grattapaglia D."/>
            <person name="Rokhsar D.S."/>
        </authorList>
    </citation>
    <scope>NUCLEOTIDE SEQUENCE</scope>
    <source>
        <tissue evidence="1">Leaf extractions</tissue>
    </source>
</reference>
<protein>
    <submittedName>
        <fullName evidence="1">Uncharacterized protein</fullName>
    </submittedName>
</protein>
<sequence length="75" mass="8912">MPSIESWESNKIPIVARLELQDHLAWIEFFEKEKLVLCHRSRHLRITKKQMEGRFLGFWGWVSLDLTKIESNVGC</sequence>
<dbReference type="EMBL" id="KK198762">
    <property type="protein sequence ID" value="KCW51935.1"/>
    <property type="molecule type" value="Genomic_DNA"/>
</dbReference>